<proteinExistence type="predicted"/>
<keyword evidence="2" id="KW-1185">Reference proteome</keyword>
<organism evidence="1 2">
    <name type="scientific">Xenorhabdus koppenhoeferi</name>
    <dbReference type="NCBI Taxonomy" id="351659"/>
    <lineage>
        <taxon>Bacteria</taxon>
        <taxon>Pseudomonadati</taxon>
        <taxon>Pseudomonadota</taxon>
        <taxon>Gammaproteobacteria</taxon>
        <taxon>Enterobacterales</taxon>
        <taxon>Morganellaceae</taxon>
        <taxon>Xenorhabdus</taxon>
    </lineage>
</organism>
<name>A0A1I7IT81_9GAMM</name>
<dbReference type="AlphaFoldDB" id="A0A1I7IT81"/>
<dbReference type="EMBL" id="FPBJ01000023">
    <property type="protein sequence ID" value="SFU76119.1"/>
    <property type="molecule type" value="Genomic_DNA"/>
</dbReference>
<accession>A0A1I7IT81</accession>
<dbReference type="STRING" id="351659.SAMN05421784_12341"/>
<evidence type="ECO:0000313" key="1">
    <source>
        <dbReference type="EMBL" id="SFU76119.1"/>
    </source>
</evidence>
<sequence>MTTLMGDLIGQGQEEQIVVRDENSWLVEIDQLLVTKIVDTTGQINQSSTEQSYEA</sequence>
<reference evidence="2" key="1">
    <citation type="submission" date="2016-10" db="EMBL/GenBank/DDBJ databases">
        <authorList>
            <person name="Varghese N."/>
            <person name="Submissions S."/>
        </authorList>
    </citation>
    <scope>NUCLEOTIDE SEQUENCE [LARGE SCALE GENOMIC DNA]</scope>
    <source>
        <strain evidence="2">DSM 18168</strain>
    </source>
</reference>
<evidence type="ECO:0000313" key="2">
    <source>
        <dbReference type="Proteomes" id="UP000242496"/>
    </source>
</evidence>
<protein>
    <submittedName>
        <fullName evidence="1">Uncharacterized protein</fullName>
    </submittedName>
</protein>
<gene>
    <name evidence="1" type="ORF">SAMN05421784_12341</name>
</gene>
<dbReference type="Proteomes" id="UP000242496">
    <property type="component" value="Unassembled WGS sequence"/>
</dbReference>